<dbReference type="InterPro" id="IPR001245">
    <property type="entry name" value="Ser-Thr/Tyr_kinase_cat_dom"/>
</dbReference>
<dbReference type="FunFam" id="1.10.150.50:FF:000001">
    <property type="entry name" value="Ephrin type-A receptor 5"/>
    <property type="match status" value="1"/>
</dbReference>
<dbReference type="STRING" id="1676925.ENSPKIP00000007315"/>
<evidence type="ECO:0000256" key="3">
    <source>
        <dbReference type="ARBA" id="ARBA00022840"/>
    </source>
</evidence>
<dbReference type="Proteomes" id="UP000261540">
    <property type="component" value="Unplaced"/>
</dbReference>
<dbReference type="SUPFAM" id="SSF56112">
    <property type="entry name" value="Protein kinase-like (PK-like)"/>
    <property type="match status" value="1"/>
</dbReference>
<dbReference type="PANTHER" id="PTHR46877">
    <property type="entry name" value="EPH RECEPTOR A5"/>
    <property type="match status" value="1"/>
</dbReference>
<evidence type="ECO:0000256" key="1">
    <source>
        <dbReference type="ARBA" id="ARBA00004167"/>
    </source>
</evidence>
<accession>A0A3B3QP11</accession>
<comment type="subcellular location">
    <subcellularLocation>
        <location evidence="1">Membrane</location>
        <topology evidence="1">Single-pass membrane protein</topology>
    </subcellularLocation>
</comment>
<keyword evidence="3" id="KW-0067">ATP-binding</keyword>
<dbReference type="Ensembl" id="ENSPKIT00000031366.1">
    <property type="protein sequence ID" value="ENSPKIP00000007315.1"/>
    <property type="gene ID" value="ENSPKIG00000023258.1"/>
</dbReference>
<dbReference type="Pfam" id="PF00536">
    <property type="entry name" value="SAM_1"/>
    <property type="match status" value="1"/>
</dbReference>
<dbReference type="Gene3D" id="1.10.150.50">
    <property type="entry name" value="Transcription Factor, Ets-1"/>
    <property type="match status" value="1"/>
</dbReference>
<protein>
    <recommendedName>
        <fullName evidence="6">SAM domain-containing protein</fullName>
    </recommendedName>
</protein>
<keyword evidence="8" id="KW-1185">Reference proteome</keyword>
<dbReference type="GO" id="GO:0007411">
    <property type="term" value="P:axon guidance"/>
    <property type="evidence" value="ECO:0007669"/>
    <property type="project" value="TreeGrafter"/>
</dbReference>
<keyword evidence="4" id="KW-0472">Membrane</keyword>
<dbReference type="InterPro" id="IPR001660">
    <property type="entry name" value="SAM"/>
</dbReference>
<reference evidence="7" key="1">
    <citation type="submission" date="2025-08" db="UniProtKB">
        <authorList>
            <consortium name="Ensembl"/>
        </authorList>
    </citation>
    <scope>IDENTIFICATION</scope>
</reference>
<dbReference type="Pfam" id="PF07714">
    <property type="entry name" value="PK_Tyr_Ser-Thr"/>
    <property type="match status" value="1"/>
</dbReference>
<dbReference type="AlphaFoldDB" id="A0A3B3QP11"/>
<evidence type="ECO:0000256" key="5">
    <source>
        <dbReference type="ARBA" id="ARBA00023170"/>
    </source>
</evidence>
<evidence type="ECO:0000256" key="2">
    <source>
        <dbReference type="ARBA" id="ARBA00022741"/>
    </source>
</evidence>
<dbReference type="GO" id="GO:0030425">
    <property type="term" value="C:dendrite"/>
    <property type="evidence" value="ECO:0007669"/>
    <property type="project" value="TreeGrafter"/>
</dbReference>
<dbReference type="Gene3D" id="1.10.510.10">
    <property type="entry name" value="Transferase(Phosphotransferase) domain 1"/>
    <property type="match status" value="1"/>
</dbReference>
<dbReference type="InterPro" id="IPR050449">
    <property type="entry name" value="Ephrin_rcpt_TKs"/>
</dbReference>
<evidence type="ECO:0000256" key="4">
    <source>
        <dbReference type="ARBA" id="ARBA00023136"/>
    </source>
</evidence>
<evidence type="ECO:0000259" key="6">
    <source>
        <dbReference type="PROSITE" id="PS50105"/>
    </source>
</evidence>
<dbReference type="SMART" id="SM00454">
    <property type="entry name" value="SAM"/>
    <property type="match status" value="1"/>
</dbReference>
<dbReference type="InterPro" id="IPR011009">
    <property type="entry name" value="Kinase-like_dom_sf"/>
</dbReference>
<dbReference type="CDD" id="cd09488">
    <property type="entry name" value="SAM_EPH-R"/>
    <property type="match status" value="1"/>
</dbReference>
<dbReference type="PROSITE" id="PS50105">
    <property type="entry name" value="SAM_DOMAIN"/>
    <property type="match status" value="1"/>
</dbReference>
<feature type="domain" description="SAM" evidence="6">
    <location>
        <begin position="85"/>
        <end position="149"/>
    </location>
</feature>
<dbReference type="GO" id="GO:0005005">
    <property type="term" value="F:transmembrane-ephrin receptor activity"/>
    <property type="evidence" value="ECO:0007669"/>
    <property type="project" value="TreeGrafter"/>
</dbReference>
<name>A0A3B3QP11_9TELE</name>
<dbReference type="PANTHER" id="PTHR46877:SF13">
    <property type="entry name" value="EPHRIN TYPE-A RECEPTOR 5"/>
    <property type="match status" value="1"/>
</dbReference>
<reference evidence="7" key="2">
    <citation type="submission" date="2025-09" db="UniProtKB">
        <authorList>
            <consortium name="Ensembl"/>
        </authorList>
    </citation>
    <scope>IDENTIFICATION</scope>
</reference>
<keyword evidence="5" id="KW-0675">Receptor</keyword>
<evidence type="ECO:0000313" key="8">
    <source>
        <dbReference type="Proteomes" id="UP000261540"/>
    </source>
</evidence>
<dbReference type="GO" id="GO:0005524">
    <property type="term" value="F:ATP binding"/>
    <property type="evidence" value="ECO:0007669"/>
    <property type="project" value="UniProtKB-KW"/>
</dbReference>
<evidence type="ECO:0000313" key="7">
    <source>
        <dbReference type="Ensembl" id="ENSPKIP00000007315.1"/>
    </source>
</evidence>
<dbReference type="GeneTree" id="ENSGT00940000163892"/>
<organism evidence="7 8">
    <name type="scientific">Paramormyrops kingsleyae</name>
    <dbReference type="NCBI Taxonomy" id="1676925"/>
    <lineage>
        <taxon>Eukaryota</taxon>
        <taxon>Metazoa</taxon>
        <taxon>Chordata</taxon>
        <taxon>Craniata</taxon>
        <taxon>Vertebrata</taxon>
        <taxon>Euteleostomi</taxon>
        <taxon>Actinopterygii</taxon>
        <taxon>Neopterygii</taxon>
        <taxon>Teleostei</taxon>
        <taxon>Osteoglossocephala</taxon>
        <taxon>Osteoglossomorpha</taxon>
        <taxon>Osteoglossiformes</taxon>
        <taxon>Mormyridae</taxon>
        <taxon>Paramormyrops</taxon>
    </lineage>
</organism>
<dbReference type="InterPro" id="IPR013761">
    <property type="entry name" value="SAM/pointed_sf"/>
</dbReference>
<keyword evidence="2" id="KW-0547">Nucleotide-binding</keyword>
<dbReference type="SUPFAM" id="SSF47769">
    <property type="entry name" value="SAM/Pointed domain"/>
    <property type="match status" value="1"/>
</dbReference>
<sequence>MSYGERPYWEMSNQDVIKAVEENYRLPGPMDCPAVLYQLMMDCWQKERNSRPKFDEIVSLLDKLIRNPISLKTLVNSSDRSLDGPVFQSVEDWLEGMKMGRYVETFMESGYTTMELVAQMTLDDLRRVGVSLAGHQKKIASSIQEMRVQAGAPTASPAPQSALFSWECSKIFKRRQKNCFRSFVRVVSMRRDNSRTAAARNGPASPRIPESS</sequence>
<dbReference type="GO" id="GO:0005886">
    <property type="term" value="C:plasma membrane"/>
    <property type="evidence" value="ECO:0007669"/>
    <property type="project" value="TreeGrafter"/>
</dbReference>
<proteinExistence type="predicted"/>